<dbReference type="SMART" id="SM00875">
    <property type="entry name" value="BACK"/>
    <property type="match status" value="1"/>
</dbReference>
<dbReference type="Pfam" id="PF01344">
    <property type="entry name" value="Kelch_1"/>
    <property type="match status" value="2"/>
</dbReference>
<dbReference type="GO" id="GO:0016567">
    <property type="term" value="P:protein ubiquitination"/>
    <property type="evidence" value="ECO:0007669"/>
    <property type="project" value="UniProtKB-UniPathway"/>
</dbReference>
<evidence type="ECO:0000256" key="2">
    <source>
        <dbReference type="ARBA" id="ARBA00004906"/>
    </source>
</evidence>
<feature type="region of interest" description="Disordered" evidence="7">
    <location>
        <begin position="147"/>
        <end position="182"/>
    </location>
</feature>
<feature type="compositionally biased region" description="Low complexity" evidence="7">
    <location>
        <begin position="24"/>
        <end position="39"/>
    </location>
</feature>
<dbReference type="SUPFAM" id="SSF54695">
    <property type="entry name" value="POZ domain"/>
    <property type="match status" value="1"/>
</dbReference>
<dbReference type="CDD" id="cd18266">
    <property type="entry name" value="BTB_POZ_KLHL36"/>
    <property type="match status" value="1"/>
</dbReference>
<dbReference type="PANTHER" id="PTHR45632">
    <property type="entry name" value="LD33804P"/>
    <property type="match status" value="1"/>
</dbReference>
<dbReference type="STRING" id="9796.ENSECAP00000036690"/>
<evidence type="ECO:0000256" key="5">
    <source>
        <dbReference type="ARBA" id="ARBA00022737"/>
    </source>
</evidence>
<proteinExistence type="predicted"/>
<dbReference type="PaxDb" id="9796-ENSECAP00000036690"/>
<feature type="compositionally biased region" description="Pro residues" evidence="7">
    <location>
        <begin position="8"/>
        <end position="23"/>
    </location>
</feature>
<evidence type="ECO:0000256" key="4">
    <source>
        <dbReference type="ARBA" id="ARBA00022441"/>
    </source>
</evidence>
<name>A0A3Q2HNX3_HORSE</name>
<evidence type="ECO:0000256" key="6">
    <source>
        <dbReference type="ARBA" id="ARBA00022786"/>
    </source>
</evidence>
<dbReference type="InterPro" id="IPR006652">
    <property type="entry name" value="Kelch_1"/>
</dbReference>
<comment type="function">
    <text evidence="1">Probable substrate-specific adapter of an E3 ubiquitin-protein ligase complex which mediates the ubiquitination and subsequent proteasomal degradation of target proteins.</text>
</comment>
<dbReference type="Pfam" id="PF07707">
    <property type="entry name" value="BACK"/>
    <property type="match status" value="1"/>
</dbReference>
<reference evidence="9" key="2">
    <citation type="submission" date="2025-08" db="UniProtKB">
        <authorList>
            <consortium name="Ensembl"/>
        </authorList>
    </citation>
    <scope>IDENTIFICATION</scope>
    <source>
        <strain evidence="9">Thoroughbred</strain>
    </source>
</reference>
<protein>
    <recommendedName>
        <fullName evidence="3">Kelch-like protein 36</fullName>
    </recommendedName>
</protein>
<dbReference type="InterPro" id="IPR011705">
    <property type="entry name" value="BACK"/>
</dbReference>
<keyword evidence="4" id="KW-0880">Kelch repeat</keyword>
<dbReference type="PANTHER" id="PTHR45632:SF4">
    <property type="entry name" value="KELCH-LIKE PROTEIN 36"/>
    <property type="match status" value="1"/>
</dbReference>
<feature type="region of interest" description="Disordered" evidence="7">
    <location>
        <begin position="1"/>
        <end position="134"/>
    </location>
</feature>
<dbReference type="SUPFAM" id="SSF117281">
    <property type="entry name" value="Kelch motif"/>
    <property type="match status" value="1"/>
</dbReference>
<gene>
    <name evidence="9 11" type="primary">KLHL36</name>
</gene>
<dbReference type="Ensembl" id="ENSECAT00000031303.2">
    <property type="protein sequence ID" value="ENSECAP00000036690.2"/>
    <property type="gene ID" value="ENSECAG00000015889.4"/>
</dbReference>
<accession>A0A3Q2HNX3</accession>
<dbReference type="GeneTree" id="ENSGT00940000157543"/>
<dbReference type="FunCoup" id="A0A3Q2HNX3">
    <property type="interactions" value="1901"/>
</dbReference>
<evidence type="ECO:0000259" key="8">
    <source>
        <dbReference type="PROSITE" id="PS50097"/>
    </source>
</evidence>
<dbReference type="SMART" id="SM00612">
    <property type="entry name" value="Kelch"/>
    <property type="match status" value="6"/>
</dbReference>
<feature type="compositionally biased region" description="Pro residues" evidence="7">
    <location>
        <begin position="67"/>
        <end position="77"/>
    </location>
</feature>
<comment type="pathway">
    <text evidence="2">Protein modification; protein ubiquitination.</text>
</comment>
<dbReference type="UniPathway" id="UPA00143"/>
<dbReference type="Gene3D" id="1.25.40.420">
    <property type="match status" value="1"/>
</dbReference>
<evidence type="ECO:0000313" key="11">
    <source>
        <dbReference type="VGNC" id="VGNC:19475"/>
    </source>
</evidence>
<reference evidence="9 10" key="1">
    <citation type="journal article" date="2009" name="Science">
        <title>Genome sequence, comparative analysis, and population genetics of the domestic horse.</title>
        <authorList>
            <consortium name="Broad Institute Genome Sequencing Platform"/>
            <consortium name="Broad Institute Whole Genome Assembly Team"/>
            <person name="Wade C.M."/>
            <person name="Giulotto E."/>
            <person name="Sigurdsson S."/>
            <person name="Zoli M."/>
            <person name="Gnerre S."/>
            <person name="Imsland F."/>
            <person name="Lear T.L."/>
            <person name="Adelson D.L."/>
            <person name="Bailey E."/>
            <person name="Bellone R.R."/>
            <person name="Bloecker H."/>
            <person name="Distl O."/>
            <person name="Edgar R.C."/>
            <person name="Garber M."/>
            <person name="Leeb T."/>
            <person name="Mauceli E."/>
            <person name="MacLeod J.N."/>
            <person name="Penedo M.C.T."/>
            <person name="Raison J.M."/>
            <person name="Sharpe T."/>
            <person name="Vogel J."/>
            <person name="Andersson L."/>
            <person name="Antczak D.F."/>
            <person name="Biagi T."/>
            <person name="Binns M.M."/>
            <person name="Chowdhary B.P."/>
            <person name="Coleman S.J."/>
            <person name="Della Valle G."/>
            <person name="Fryc S."/>
            <person name="Guerin G."/>
            <person name="Hasegawa T."/>
            <person name="Hill E.W."/>
            <person name="Jurka J."/>
            <person name="Kiialainen A."/>
            <person name="Lindgren G."/>
            <person name="Liu J."/>
            <person name="Magnani E."/>
            <person name="Mickelson J.R."/>
            <person name="Murray J."/>
            <person name="Nergadze S.G."/>
            <person name="Onofrio R."/>
            <person name="Pedroni S."/>
            <person name="Piras M.F."/>
            <person name="Raudsepp T."/>
            <person name="Rocchi M."/>
            <person name="Roeed K.H."/>
            <person name="Ryder O.A."/>
            <person name="Searle S."/>
            <person name="Skow L."/>
            <person name="Swinburne J.E."/>
            <person name="Syvaenen A.C."/>
            <person name="Tozaki T."/>
            <person name="Valberg S.J."/>
            <person name="Vaudin M."/>
            <person name="White J.R."/>
            <person name="Zody M.C."/>
            <person name="Lander E.S."/>
            <person name="Lindblad-Toh K."/>
        </authorList>
    </citation>
    <scope>NUCLEOTIDE SEQUENCE [LARGE SCALE GENOMIC DNA]</scope>
    <source>
        <strain evidence="9 10">Thoroughbred</strain>
    </source>
</reference>
<evidence type="ECO:0000256" key="7">
    <source>
        <dbReference type="SAM" id="MobiDB-lite"/>
    </source>
</evidence>
<evidence type="ECO:0000256" key="1">
    <source>
        <dbReference type="ARBA" id="ARBA00003098"/>
    </source>
</evidence>
<keyword evidence="6" id="KW-0833">Ubl conjugation pathway</keyword>
<dbReference type="Pfam" id="PF24681">
    <property type="entry name" value="Kelch_KLHDC2_KLHL20_DRC7"/>
    <property type="match status" value="1"/>
</dbReference>
<dbReference type="Pfam" id="PF00651">
    <property type="entry name" value="BTB"/>
    <property type="match status" value="1"/>
</dbReference>
<dbReference type="InterPro" id="IPR000210">
    <property type="entry name" value="BTB/POZ_dom"/>
</dbReference>
<evidence type="ECO:0000313" key="10">
    <source>
        <dbReference type="Proteomes" id="UP000002281"/>
    </source>
</evidence>
<dbReference type="AlphaFoldDB" id="A0A3Q2HNX3"/>
<dbReference type="Gene3D" id="2.120.10.80">
    <property type="entry name" value="Kelch-type beta propeller"/>
    <property type="match status" value="1"/>
</dbReference>
<evidence type="ECO:0000256" key="3">
    <source>
        <dbReference type="ARBA" id="ARBA00019802"/>
    </source>
</evidence>
<reference evidence="9" key="3">
    <citation type="submission" date="2025-09" db="UniProtKB">
        <authorList>
            <consortium name="Ensembl"/>
        </authorList>
    </citation>
    <scope>IDENTIFICATION</scope>
    <source>
        <strain evidence="9">Thoroughbred</strain>
    </source>
</reference>
<organism evidence="9 10">
    <name type="scientific">Equus caballus</name>
    <name type="common">Horse</name>
    <dbReference type="NCBI Taxonomy" id="9796"/>
    <lineage>
        <taxon>Eukaryota</taxon>
        <taxon>Metazoa</taxon>
        <taxon>Chordata</taxon>
        <taxon>Craniata</taxon>
        <taxon>Vertebrata</taxon>
        <taxon>Euteleostomi</taxon>
        <taxon>Mammalia</taxon>
        <taxon>Eutheria</taxon>
        <taxon>Laurasiatheria</taxon>
        <taxon>Perissodactyla</taxon>
        <taxon>Equidae</taxon>
        <taxon>Equus</taxon>
    </lineage>
</organism>
<dbReference type="VGNC" id="VGNC:19475">
    <property type="gene designation" value="KLHL36"/>
</dbReference>
<keyword evidence="5" id="KW-0677">Repeat</keyword>
<dbReference type="SMART" id="SM00225">
    <property type="entry name" value="BTB"/>
    <property type="match status" value="1"/>
</dbReference>
<dbReference type="InterPro" id="IPR015915">
    <property type="entry name" value="Kelch-typ_b-propeller"/>
</dbReference>
<dbReference type="InParanoid" id="A0A3Q2HNX3"/>
<feature type="compositionally biased region" description="Low complexity" evidence="7">
    <location>
        <begin position="114"/>
        <end position="126"/>
    </location>
</feature>
<feature type="domain" description="BTB" evidence="8">
    <location>
        <begin position="217"/>
        <end position="284"/>
    </location>
</feature>
<evidence type="ECO:0000313" key="9">
    <source>
        <dbReference type="Ensembl" id="ENSECAP00000036690.2"/>
    </source>
</evidence>
<dbReference type="Bgee" id="ENSECAG00000015889">
    <property type="expression patterns" value="Expressed in testis and 23 other cell types or tissues"/>
</dbReference>
<dbReference type="Gene3D" id="3.30.710.10">
    <property type="entry name" value="Potassium Channel Kv1.1, Chain A"/>
    <property type="match status" value="1"/>
</dbReference>
<feature type="compositionally biased region" description="Low complexity" evidence="7">
    <location>
        <begin position="56"/>
        <end position="66"/>
    </location>
</feature>
<dbReference type="InterPro" id="IPR011333">
    <property type="entry name" value="SKP1/BTB/POZ_sf"/>
</dbReference>
<sequence>MAAHPAGPGAPAPAPAAPPPRPSGPSAGAPSAAPLARPAVGPPRPGPPRALQVGLRAPARAPARPAGGPPRPRPGPPRALQVGLRAPGPRALSGRQLAPSVRPRPSEPRRRCPRGQGRCPGAAPAAPRRRLELPGGRCACGSARGCRVRASDSGVPGDPAGQPRDGAAAPFAMEGSRQTRVSRPYKISESSKVYRWADHSNTVLQRLNEQRLRGLFCDIVLVADEQRVPAHRNLLAVCSDYFNSMFTIGMREAFQKEVELIGASYIGLKAVVDFLYGGELALDGGNIDYILETAHLLQIWTVVDFCCQYLEQEVSEDNYLYLQELASIYSLKRLDAFIDGFILSHFGTLSFTPDFLQNISMQKLCVYLSSSEVQRECEHDLLQAALQWLTQQPEREAHAHQVLENIHFPLIPKNDLLHRVKPAVCSLLPREANCEGFIEEAVRYHNSLAAQPVMQTKRTALRTNEERLLFVGGEVSERCLELSDDTCYLDAKSEQWVKETPLPARRSHHCVAVLGGFIFIAGGSFSRDNGGDAASNLLYRYDPRCKQWIKVASMNQRRVDFYLASVDDMLVAVGGRNENGALSSVETYSPKTDSWSYVAGLPRFTYGHAGTIYKDFVYISGGHDYQIGPYRKNLLCYDHRTDVWEERRPMTTARGWHSMCSLEDSIYSIGGSDDSIESMERFDVLGVEAYSPQCNQWTRVAPLLHANSESGVAVWEGRIYILGGYSWENTAFSKTVQVYDREKDRWSRGTDLPKAIAGVSACVCALKPRLEDKKKKGKGKRPQDRGQ</sequence>
<dbReference type="PROSITE" id="PS50097">
    <property type="entry name" value="BTB"/>
    <property type="match status" value="1"/>
</dbReference>
<keyword evidence="10" id="KW-1185">Reference proteome</keyword>
<dbReference type="CDD" id="cd18475">
    <property type="entry name" value="BACK_KLHL36"/>
    <property type="match status" value="1"/>
</dbReference>
<dbReference type="Proteomes" id="UP000002281">
    <property type="component" value="Chromosome 3"/>
</dbReference>